<proteinExistence type="predicted"/>
<accession>A0ABV8DQ02</accession>
<evidence type="ECO:0000313" key="1">
    <source>
        <dbReference type="EMBL" id="MFC3961953.1"/>
    </source>
</evidence>
<dbReference type="EMBL" id="JBHSAX010000007">
    <property type="protein sequence ID" value="MFC3961953.1"/>
    <property type="molecule type" value="Genomic_DNA"/>
</dbReference>
<sequence>MGRVPNRPPASRPVVDRRTALRAGAGAAAGVLLLGAAAGCASDPVHDPDQLAGQEERARVDAAAATAMAATEPARARALATVAAERTAHADALRAEIARVVGHYGDGTTPVHRTRAALPAEPTVDPITGATGGSTAPPTLQQLRDRLTRSRRSAADLARTQTGYRAGLLASISAACAAHAEVLLA</sequence>
<dbReference type="PROSITE" id="PS51318">
    <property type="entry name" value="TAT"/>
    <property type="match status" value="1"/>
</dbReference>
<dbReference type="InterPro" id="IPR006311">
    <property type="entry name" value="TAT_signal"/>
</dbReference>
<protein>
    <submittedName>
        <fullName evidence="1">Uncharacterized protein</fullName>
    </submittedName>
</protein>
<name>A0ABV8DQ02_9NOCA</name>
<gene>
    <name evidence="1" type="ORF">ACFO0B_08130</name>
</gene>
<dbReference type="RefSeq" id="WP_378611711.1">
    <property type="nucleotide sequence ID" value="NZ_JBHSAX010000007.1"/>
</dbReference>
<dbReference type="Proteomes" id="UP001595696">
    <property type="component" value="Unassembled WGS sequence"/>
</dbReference>
<reference evidence="2" key="1">
    <citation type="journal article" date="2019" name="Int. J. Syst. Evol. Microbiol.">
        <title>The Global Catalogue of Microorganisms (GCM) 10K type strain sequencing project: providing services to taxonomists for standard genome sequencing and annotation.</title>
        <authorList>
            <consortium name="The Broad Institute Genomics Platform"/>
            <consortium name="The Broad Institute Genome Sequencing Center for Infectious Disease"/>
            <person name="Wu L."/>
            <person name="Ma J."/>
        </authorList>
    </citation>
    <scope>NUCLEOTIDE SEQUENCE [LARGE SCALE GENOMIC DNA]</scope>
    <source>
        <strain evidence="2">CGMCC 4.7330</strain>
    </source>
</reference>
<evidence type="ECO:0000313" key="2">
    <source>
        <dbReference type="Proteomes" id="UP001595696"/>
    </source>
</evidence>
<keyword evidence="2" id="KW-1185">Reference proteome</keyword>
<organism evidence="1 2">
    <name type="scientific">Nocardia jiangsuensis</name>
    <dbReference type="NCBI Taxonomy" id="1691563"/>
    <lineage>
        <taxon>Bacteria</taxon>
        <taxon>Bacillati</taxon>
        <taxon>Actinomycetota</taxon>
        <taxon>Actinomycetes</taxon>
        <taxon>Mycobacteriales</taxon>
        <taxon>Nocardiaceae</taxon>
        <taxon>Nocardia</taxon>
    </lineage>
</organism>
<comment type="caution">
    <text evidence="1">The sequence shown here is derived from an EMBL/GenBank/DDBJ whole genome shotgun (WGS) entry which is preliminary data.</text>
</comment>